<evidence type="ECO:0000256" key="2">
    <source>
        <dbReference type="ARBA" id="ARBA00022617"/>
    </source>
</evidence>
<organism evidence="6">
    <name type="scientific">hydrothermal vent metagenome</name>
    <dbReference type="NCBI Taxonomy" id="652676"/>
    <lineage>
        <taxon>unclassified sequences</taxon>
        <taxon>metagenomes</taxon>
        <taxon>ecological metagenomes</taxon>
    </lineage>
</organism>
<dbReference type="GO" id="GO:0019825">
    <property type="term" value="F:oxygen binding"/>
    <property type="evidence" value="ECO:0007669"/>
    <property type="project" value="InterPro"/>
</dbReference>
<dbReference type="InterPro" id="IPR009050">
    <property type="entry name" value="Globin-like_sf"/>
</dbReference>
<dbReference type="PANTHER" id="PTHR47366:SF1">
    <property type="entry name" value="TWO-ON-TWO HEMOGLOBIN-3"/>
    <property type="match status" value="1"/>
</dbReference>
<dbReference type="GO" id="GO:0046872">
    <property type="term" value="F:metal ion binding"/>
    <property type="evidence" value="ECO:0007669"/>
    <property type="project" value="UniProtKB-KW"/>
</dbReference>
<name>A0A3B1EA96_9ZZZZ</name>
<comment type="similarity">
    <text evidence="5">Belongs to the truncated hemoglobin family. Group II subfamily.</text>
</comment>
<keyword evidence="4" id="KW-0408">Iron</keyword>
<gene>
    <name evidence="6" type="ORF">MNB_ARC-1_1293</name>
</gene>
<dbReference type="GO" id="GO:0020037">
    <property type="term" value="F:heme binding"/>
    <property type="evidence" value="ECO:0007669"/>
    <property type="project" value="InterPro"/>
</dbReference>
<dbReference type="InterPro" id="IPR044203">
    <property type="entry name" value="GlbO/GLB3-like"/>
</dbReference>
<keyword evidence="1" id="KW-0813">Transport</keyword>
<evidence type="ECO:0000256" key="3">
    <source>
        <dbReference type="ARBA" id="ARBA00022723"/>
    </source>
</evidence>
<dbReference type="InterPro" id="IPR012292">
    <property type="entry name" value="Globin/Proto"/>
</dbReference>
<protein>
    <submittedName>
        <fullName evidence="6">Globin</fullName>
    </submittedName>
</protein>
<dbReference type="InterPro" id="IPR001486">
    <property type="entry name" value="Hemoglobin_trunc"/>
</dbReference>
<reference evidence="6" key="1">
    <citation type="submission" date="2018-10" db="EMBL/GenBank/DDBJ databases">
        <authorList>
            <person name="Aoki K."/>
        </authorList>
    </citation>
    <scope>NUCLEOTIDE SEQUENCE</scope>
</reference>
<evidence type="ECO:0000256" key="5">
    <source>
        <dbReference type="ARBA" id="ARBA00034496"/>
    </source>
</evidence>
<dbReference type="SUPFAM" id="SSF46458">
    <property type="entry name" value="Globin-like"/>
    <property type="match status" value="1"/>
</dbReference>
<evidence type="ECO:0000256" key="1">
    <source>
        <dbReference type="ARBA" id="ARBA00022448"/>
    </source>
</evidence>
<evidence type="ECO:0000256" key="4">
    <source>
        <dbReference type="ARBA" id="ARBA00023004"/>
    </source>
</evidence>
<sequence>MISKLYECLKVSPIKHLFPIHSDNIFNMAKKHSADFFIQICGGEQHYQKNRGNPKMRQRHMPFKIDADARIIWLECFAKTIKDLDAPEVVLNSFWKYLDSFSALMVNSK</sequence>
<dbReference type="PANTHER" id="PTHR47366">
    <property type="entry name" value="TWO-ON-TWO HEMOGLOBIN-3"/>
    <property type="match status" value="1"/>
</dbReference>
<dbReference type="GO" id="GO:0005344">
    <property type="term" value="F:oxygen carrier activity"/>
    <property type="evidence" value="ECO:0007669"/>
    <property type="project" value="InterPro"/>
</dbReference>
<dbReference type="Pfam" id="PF01152">
    <property type="entry name" value="Bac_globin"/>
    <property type="match status" value="1"/>
</dbReference>
<accession>A0A3B1EA96</accession>
<evidence type="ECO:0000313" key="6">
    <source>
        <dbReference type="EMBL" id="VAY87909.1"/>
    </source>
</evidence>
<dbReference type="EMBL" id="UOYO01000037">
    <property type="protein sequence ID" value="VAY87909.1"/>
    <property type="molecule type" value="Genomic_DNA"/>
</dbReference>
<proteinExistence type="inferred from homology"/>
<keyword evidence="2" id="KW-0349">Heme</keyword>
<dbReference type="Gene3D" id="1.10.490.10">
    <property type="entry name" value="Globins"/>
    <property type="match status" value="1"/>
</dbReference>
<dbReference type="AlphaFoldDB" id="A0A3B1EA96"/>
<keyword evidence="3" id="KW-0479">Metal-binding</keyword>